<evidence type="ECO:0000256" key="3">
    <source>
        <dbReference type="ARBA" id="ARBA00022538"/>
    </source>
</evidence>
<comment type="similarity">
    <text evidence="9">Belongs to the monovalent cation:proton antiporter 2 (CPA2) transporter (TC 2.A.37) family. CHX (TC 2.A.37.4) subfamily.</text>
</comment>
<feature type="transmembrane region" description="Helical" evidence="10">
    <location>
        <begin position="110"/>
        <end position="132"/>
    </location>
</feature>
<dbReference type="Pfam" id="PF23259">
    <property type="entry name" value="CHX17_C"/>
    <property type="match status" value="1"/>
</dbReference>
<sequence length="797" mass="88776">MAFGFQVSTTQCGAKLGTLIFEVGKNFMVYIGMIILCSGLHFLLKLYSQPRITSQIIVGLILGNIGFIRNLLTKFHRTFGFIIDFGMMCYMFVLGIEMDPFILFKRPSRYAQVAYGGILSTFIIGLLITPITGYFLHQPRLLEFTIYLCTLLSSSASPVLTRLITHLKIGKSDIGQLVIGAGMHSDFVCSLLLCIGYIISPIPLYCEALRNEHALENHKKIIKTQIIMGLVVLGQMMVVSLLSPLFMNWVNNENPEGKPMKGSHLVLSLAFMVLMCATSPLYGYHPILSAFVTGICLPREGRLSKWVITRVNYLLTIIFHPIFFLWMGYEADFRKSEPSNIGTWIKFFVLLIVSMTGKIVGTIISGAMLGFHWPDSVAIGLLLTMKGHPHIYLAIKGKTCDVTISTCIGMIIASFVTIVQAPYVVANIIKRARKRTRTHQMALQLLDQSNELRILLFVHGPHNIPASINFMEISRGNTDPGILIYVADMIELTDELSATLERDEGVHMATIKDKKVMDMRDQVTNSFQSYVAIDGDGVTLKRTLALSTINNMPQDICVLAEDLMISLLVLPFHRIQRQDGTLDAGNQGFRYVNRKVLRSAPCSVGILVDRGLGNIERISRSEVTINVAVIFIGGKDDREALAYASRVSQHPGVKLTVIRLLVDTNAESSRLVGYMVVNPEQEQERQVDDEYFAQFYENHVVGGHILYTEKHLANAAETFSTLRSLEGLYSLVIVGREGGVNSILTRGMNDWQQCPELGPIGDVLSGPDFSTTMSVLIIQQHRLKGELDGLDEDFSIM</sequence>
<evidence type="ECO:0000256" key="1">
    <source>
        <dbReference type="ARBA" id="ARBA00004141"/>
    </source>
</evidence>
<reference evidence="14 15" key="1">
    <citation type="submission" date="2019-01" db="EMBL/GenBank/DDBJ databases">
        <title>Sequencing of cultivated peanut Arachis hypogaea provides insights into genome evolution and oil improvement.</title>
        <authorList>
            <person name="Chen X."/>
        </authorList>
    </citation>
    <scope>NUCLEOTIDE SEQUENCE [LARGE SCALE GENOMIC DNA]</scope>
    <source>
        <strain evidence="15">cv. Fuhuasheng</strain>
        <tissue evidence="14">Leaves</tissue>
    </source>
</reference>
<dbReference type="Proteomes" id="UP000289738">
    <property type="component" value="Chromosome A08"/>
</dbReference>
<dbReference type="GO" id="GO:1902600">
    <property type="term" value="P:proton transmembrane transport"/>
    <property type="evidence" value="ECO:0007669"/>
    <property type="project" value="InterPro"/>
</dbReference>
<evidence type="ECO:0000259" key="11">
    <source>
        <dbReference type="Pfam" id="PF00999"/>
    </source>
</evidence>
<evidence type="ECO:0000256" key="7">
    <source>
        <dbReference type="ARBA" id="ARBA00023065"/>
    </source>
</evidence>
<evidence type="ECO:0000256" key="9">
    <source>
        <dbReference type="ARBA" id="ARBA00038341"/>
    </source>
</evidence>
<feature type="transmembrane region" description="Helical" evidence="10">
    <location>
        <begin position="307"/>
        <end position="326"/>
    </location>
</feature>
<name>A0A445BZ51_ARAHY</name>
<dbReference type="GO" id="GO:0006813">
    <property type="term" value="P:potassium ion transport"/>
    <property type="evidence" value="ECO:0007669"/>
    <property type="project" value="UniProtKB-KW"/>
</dbReference>
<accession>A0A445BZ51</accession>
<feature type="transmembrane region" description="Helical" evidence="10">
    <location>
        <begin position="262"/>
        <end position="282"/>
    </location>
</feature>
<feature type="domain" description="Cation/H(+) antiporter C-terminal" evidence="13">
    <location>
        <begin position="625"/>
        <end position="781"/>
    </location>
</feature>
<dbReference type="GO" id="GO:0006885">
    <property type="term" value="P:regulation of pH"/>
    <property type="evidence" value="ECO:0007669"/>
    <property type="project" value="TreeGrafter"/>
</dbReference>
<evidence type="ECO:0000259" key="12">
    <source>
        <dbReference type="Pfam" id="PF23256"/>
    </source>
</evidence>
<dbReference type="AlphaFoldDB" id="A0A445BZ51"/>
<keyword evidence="7" id="KW-0406">Ion transport</keyword>
<proteinExistence type="inferred from homology"/>
<dbReference type="STRING" id="3818.A0A445BZ51"/>
<evidence type="ECO:0000313" key="15">
    <source>
        <dbReference type="Proteomes" id="UP000289738"/>
    </source>
</evidence>
<feature type="domain" description="Cation/H(+) antiporter central" evidence="12">
    <location>
        <begin position="511"/>
        <end position="619"/>
    </location>
</feature>
<keyword evidence="2" id="KW-0813">Transport</keyword>
<dbReference type="InterPro" id="IPR006153">
    <property type="entry name" value="Cation/H_exchanger_TM"/>
</dbReference>
<evidence type="ECO:0000256" key="6">
    <source>
        <dbReference type="ARBA" id="ARBA00022989"/>
    </source>
</evidence>
<dbReference type="FunFam" id="1.20.1530.20:FF:000025">
    <property type="entry name" value="Cation/H(+) antiporter 28"/>
    <property type="match status" value="1"/>
</dbReference>
<dbReference type="PANTHER" id="PTHR32468:SF145">
    <property type="entry name" value="CATION_H(+) ANTIPORTER 28"/>
    <property type="match status" value="1"/>
</dbReference>
<evidence type="ECO:0000256" key="2">
    <source>
        <dbReference type="ARBA" id="ARBA00022448"/>
    </source>
</evidence>
<evidence type="ECO:0000256" key="5">
    <source>
        <dbReference type="ARBA" id="ARBA00022958"/>
    </source>
</evidence>
<feature type="transmembrane region" description="Helical" evidence="10">
    <location>
        <begin position="347"/>
        <end position="373"/>
    </location>
</feature>
<dbReference type="OrthoDB" id="754456at2759"/>
<feature type="transmembrane region" description="Helical" evidence="10">
    <location>
        <begin position="177"/>
        <end position="199"/>
    </location>
</feature>
<organism evidence="14 15">
    <name type="scientific">Arachis hypogaea</name>
    <name type="common">Peanut</name>
    <dbReference type="NCBI Taxonomy" id="3818"/>
    <lineage>
        <taxon>Eukaryota</taxon>
        <taxon>Viridiplantae</taxon>
        <taxon>Streptophyta</taxon>
        <taxon>Embryophyta</taxon>
        <taxon>Tracheophyta</taxon>
        <taxon>Spermatophyta</taxon>
        <taxon>Magnoliopsida</taxon>
        <taxon>eudicotyledons</taxon>
        <taxon>Gunneridae</taxon>
        <taxon>Pentapetalae</taxon>
        <taxon>rosids</taxon>
        <taxon>fabids</taxon>
        <taxon>Fabales</taxon>
        <taxon>Fabaceae</taxon>
        <taxon>Papilionoideae</taxon>
        <taxon>50 kb inversion clade</taxon>
        <taxon>dalbergioids sensu lato</taxon>
        <taxon>Dalbergieae</taxon>
        <taxon>Pterocarpus clade</taxon>
        <taxon>Arachis</taxon>
    </lineage>
</organism>
<dbReference type="InterPro" id="IPR057291">
    <property type="entry name" value="CHX17_2nd"/>
</dbReference>
<dbReference type="GO" id="GO:0015297">
    <property type="term" value="F:antiporter activity"/>
    <property type="evidence" value="ECO:0007669"/>
    <property type="project" value="InterPro"/>
</dbReference>
<feature type="transmembrane region" description="Helical" evidence="10">
    <location>
        <begin position="27"/>
        <end position="44"/>
    </location>
</feature>
<dbReference type="Pfam" id="PF23256">
    <property type="entry name" value="CHX17_2nd"/>
    <property type="match status" value="1"/>
</dbReference>
<dbReference type="InterPro" id="IPR038770">
    <property type="entry name" value="Na+/solute_symporter_sf"/>
</dbReference>
<dbReference type="InterPro" id="IPR050794">
    <property type="entry name" value="CPA2_transporter"/>
</dbReference>
<evidence type="ECO:0000259" key="13">
    <source>
        <dbReference type="Pfam" id="PF23259"/>
    </source>
</evidence>
<keyword evidence="6 10" id="KW-1133">Transmembrane helix</keyword>
<dbReference type="Pfam" id="PF00999">
    <property type="entry name" value="Na_H_Exchanger"/>
    <property type="match status" value="1"/>
</dbReference>
<dbReference type="SMR" id="A0A445BZ51"/>
<evidence type="ECO:0000256" key="8">
    <source>
        <dbReference type="ARBA" id="ARBA00023136"/>
    </source>
</evidence>
<protein>
    <submittedName>
        <fullName evidence="14">Uncharacterized protein</fullName>
    </submittedName>
</protein>
<dbReference type="Gramene" id="arahy.Tifrunner.gnm2.ann2.Ah08g274100.1">
    <property type="protein sequence ID" value="arahy.Tifrunner.gnm2.ann2.Ah08g274100.1-CDS"/>
    <property type="gene ID" value="arahy.Tifrunner.gnm2.ann2.Ah08g274100"/>
</dbReference>
<feature type="transmembrane region" description="Helical" evidence="10">
    <location>
        <begin position="144"/>
        <end position="165"/>
    </location>
</feature>
<feature type="transmembrane region" description="Helical" evidence="10">
    <location>
        <begin position="56"/>
        <end position="72"/>
    </location>
</feature>
<evidence type="ECO:0000256" key="4">
    <source>
        <dbReference type="ARBA" id="ARBA00022692"/>
    </source>
</evidence>
<dbReference type="Gene3D" id="1.20.1530.20">
    <property type="match status" value="1"/>
</dbReference>
<comment type="subcellular location">
    <subcellularLocation>
        <location evidence="1">Membrane</location>
        <topology evidence="1">Multi-pass membrane protein</topology>
    </subcellularLocation>
</comment>
<dbReference type="EMBL" id="SDMP01000008">
    <property type="protein sequence ID" value="RYR44007.1"/>
    <property type="molecule type" value="Genomic_DNA"/>
</dbReference>
<gene>
    <name evidence="14" type="ORF">Ahy_A08g040388</name>
</gene>
<dbReference type="PANTHER" id="PTHR32468">
    <property type="entry name" value="CATION/H + ANTIPORTER"/>
    <property type="match status" value="1"/>
</dbReference>
<keyword evidence="15" id="KW-1185">Reference proteome</keyword>
<dbReference type="GO" id="GO:0016020">
    <property type="term" value="C:membrane"/>
    <property type="evidence" value="ECO:0007669"/>
    <property type="project" value="UniProtKB-SubCell"/>
</dbReference>
<dbReference type="GO" id="GO:0012505">
    <property type="term" value="C:endomembrane system"/>
    <property type="evidence" value="ECO:0007669"/>
    <property type="project" value="TreeGrafter"/>
</dbReference>
<evidence type="ECO:0000313" key="14">
    <source>
        <dbReference type="EMBL" id="RYR44007.1"/>
    </source>
</evidence>
<feature type="transmembrane region" description="Helical" evidence="10">
    <location>
        <begin position="402"/>
        <end position="425"/>
    </location>
</feature>
<feature type="domain" description="Cation/H+ exchanger transmembrane" evidence="11">
    <location>
        <begin position="33"/>
        <end position="419"/>
    </location>
</feature>
<keyword evidence="5" id="KW-0630">Potassium</keyword>
<dbReference type="InterPro" id="IPR057290">
    <property type="entry name" value="CHX17_C"/>
</dbReference>
<evidence type="ECO:0000256" key="10">
    <source>
        <dbReference type="SAM" id="Phobius"/>
    </source>
</evidence>
<keyword evidence="3" id="KW-0633">Potassium transport</keyword>
<feature type="transmembrane region" description="Helical" evidence="10">
    <location>
        <begin position="226"/>
        <end position="250"/>
    </location>
</feature>
<feature type="transmembrane region" description="Helical" evidence="10">
    <location>
        <begin position="78"/>
        <end position="98"/>
    </location>
</feature>
<comment type="caution">
    <text evidence="14">The sequence shown here is derived from an EMBL/GenBank/DDBJ whole genome shotgun (WGS) entry which is preliminary data.</text>
</comment>
<keyword evidence="4 10" id="KW-0812">Transmembrane</keyword>
<keyword evidence="8 10" id="KW-0472">Membrane</keyword>